<evidence type="ECO:0000313" key="3">
    <source>
        <dbReference type="Proteomes" id="UP000239898"/>
    </source>
</evidence>
<keyword evidence="1" id="KW-1133">Transmembrane helix</keyword>
<comment type="caution">
    <text evidence="2">The sequence shown here is derived from an EMBL/GenBank/DDBJ whole genome shotgun (WGS) entry which is preliminary data.</text>
</comment>
<dbReference type="Proteomes" id="UP000239898">
    <property type="component" value="Unassembled WGS sequence"/>
</dbReference>
<feature type="transmembrane region" description="Helical" evidence="1">
    <location>
        <begin position="29"/>
        <end position="47"/>
    </location>
</feature>
<sequence>MHSAQAFGNQESMSGNAQGRVMVEAAPTAAFVVIQAELLLQILIIAFDRPAGLDRIRQCLARRACRQIGQDVSGRLDFSFGPFDQQPFFLAHAIALPSVHPHGGQSS</sequence>
<name>A0A2S6ZCR6_9XANT</name>
<proteinExistence type="predicted"/>
<keyword evidence="1" id="KW-0812">Transmembrane</keyword>
<keyword evidence="3" id="KW-1185">Reference proteome</keyword>
<gene>
    <name evidence="2" type="ORF">XthCFBP4691_14205</name>
</gene>
<keyword evidence="1" id="KW-0472">Membrane</keyword>
<evidence type="ECO:0000256" key="1">
    <source>
        <dbReference type="SAM" id="Phobius"/>
    </source>
</evidence>
<evidence type="ECO:0000313" key="2">
    <source>
        <dbReference type="EMBL" id="PPT88468.1"/>
    </source>
</evidence>
<reference evidence="2 3" key="1">
    <citation type="submission" date="2016-08" db="EMBL/GenBank/DDBJ databases">
        <title>Evolution of the type three secretion system and type three effector repertoires in Xanthomonas.</title>
        <authorList>
            <person name="Merda D."/>
            <person name="Briand M."/>
            <person name="Bosis E."/>
            <person name="Rousseau C."/>
            <person name="Portier P."/>
            <person name="Jacques M.-A."/>
            <person name="Fischer-Le Saux M."/>
        </authorList>
    </citation>
    <scope>NUCLEOTIDE SEQUENCE [LARGE SCALE GENOMIC DNA]</scope>
    <source>
        <strain evidence="2 3">CFBP 4691</strain>
    </source>
</reference>
<accession>A0A2S6ZCR6</accession>
<protein>
    <submittedName>
        <fullName evidence="2">Uncharacterized protein</fullName>
    </submittedName>
</protein>
<organism evidence="2 3">
    <name type="scientific">Xanthomonas theicola</name>
    <dbReference type="NCBI Taxonomy" id="56464"/>
    <lineage>
        <taxon>Bacteria</taxon>
        <taxon>Pseudomonadati</taxon>
        <taxon>Pseudomonadota</taxon>
        <taxon>Gammaproteobacteria</taxon>
        <taxon>Lysobacterales</taxon>
        <taxon>Lysobacteraceae</taxon>
        <taxon>Xanthomonas</taxon>
    </lineage>
</organism>
<dbReference type="AlphaFoldDB" id="A0A2S6ZCR6"/>
<dbReference type="EMBL" id="MIGX01000076">
    <property type="protein sequence ID" value="PPT88468.1"/>
    <property type="molecule type" value="Genomic_DNA"/>
</dbReference>